<dbReference type="SUPFAM" id="SSF109854">
    <property type="entry name" value="DinB/YfiT-like putative metalloenzymes"/>
    <property type="match status" value="1"/>
</dbReference>
<accession>A0ABV8Q3L6</accession>
<dbReference type="Gene3D" id="1.20.120.450">
    <property type="entry name" value="dinb family like domain"/>
    <property type="match status" value="1"/>
</dbReference>
<organism evidence="1 2">
    <name type="scientific">Gryllotalpicola reticulitermitis</name>
    <dbReference type="NCBI Taxonomy" id="1184153"/>
    <lineage>
        <taxon>Bacteria</taxon>
        <taxon>Bacillati</taxon>
        <taxon>Actinomycetota</taxon>
        <taxon>Actinomycetes</taxon>
        <taxon>Micrococcales</taxon>
        <taxon>Microbacteriaceae</taxon>
        <taxon>Gryllotalpicola</taxon>
    </lineage>
</organism>
<dbReference type="Proteomes" id="UP001595900">
    <property type="component" value="Unassembled WGS sequence"/>
</dbReference>
<evidence type="ECO:0000313" key="1">
    <source>
        <dbReference type="EMBL" id="MFC4241913.1"/>
    </source>
</evidence>
<name>A0ABV8Q3L6_9MICO</name>
<protein>
    <submittedName>
        <fullName evidence="1">DinB family protein</fullName>
    </submittedName>
</protein>
<dbReference type="Pfam" id="PF04978">
    <property type="entry name" value="MST"/>
    <property type="match status" value="1"/>
</dbReference>
<dbReference type="InterPro" id="IPR034660">
    <property type="entry name" value="DinB/YfiT-like"/>
</dbReference>
<keyword evidence="2" id="KW-1185">Reference proteome</keyword>
<evidence type="ECO:0000313" key="2">
    <source>
        <dbReference type="Proteomes" id="UP001595900"/>
    </source>
</evidence>
<dbReference type="RefSeq" id="WP_390226677.1">
    <property type="nucleotide sequence ID" value="NZ_JBHSCN010000002.1"/>
</dbReference>
<dbReference type="EMBL" id="JBHSCN010000002">
    <property type="protein sequence ID" value="MFC4241913.1"/>
    <property type="molecule type" value="Genomic_DNA"/>
</dbReference>
<dbReference type="InterPro" id="IPR007061">
    <property type="entry name" value="MST-like"/>
</dbReference>
<gene>
    <name evidence="1" type="ORF">ACFOYW_00895</name>
</gene>
<reference evidence="2" key="1">
    <citation type="journal article" date="2019" name="Int. J. Syst. Evol. Microbiol.">
        <title>The Global Catalogue of Microorganisms (GCM) 10K type strain sequencing project: providing services to taxonomists for standard genome sequencing and annotation.</title>
        <authorList>
            <consortium name="The Broad Institute Genomics Platform"/>
            <consortium name="The Broad Institute Genome Sequencing Center for Infectious Disease"/>
            <person name="Wu L."/>
            <person name="Ma J."/>
        </authorList>
    </citation>
    <scope>NUCLEOTIDE SEQUENCE [LARGE SCALE GENOMIC DNA]</scope>
    <source>
        <strain evidence="2">CGMCC 1.10363</strain>
    </source>
</reference>
<comment type="caution">
    <text evidence="1">The sequence shown here is derived from an EMBL/GenBank/DDBJ whole genome shotgun (WGS) entry which is preliminary data.</text>
</comment>
<proteinExistence type="predicted"/>
<sequence length="197" mass="22024">MGEAGEKQTLKRYLQRQRDALMWKVEGLSERQVRWPVTPTGTNLLGLVKHVAGIEYGYFGEVFGRPAEDPMLADIDSLSDNDDFWARADESLDDVVAFYGRAWVHADATIDALSLADTGTVPWWPEARRHPSLHTVLVHHIQELARHAGHADIIRELTDGRVGVGPTLSNMAEFDSSSWADYRAKLQGIAESFPERG</sequence>